<dbReference type="Pfam" id="PF26033">
    <property type="entry name" value="DUF8009"/>
    <property type="match status" value="1"/>
</dbReference>
<organism evidence="3 4">
    <name type="scientific">Natronomonas moolapensis (strain DSM 18674 / CECT 7526 / JCM 14361 / 8.8.11)</name>
    <dbReference type="NCBI Taxonomy" id="268739"/>
    <lineage>
        <taxon>Archaea</taxon>
        <taxon>Methanobacteriati</taxon>
        <taxon>Methanobacteriota</taxon>
        <taxon>Stenosarchaea group</taxon>
        <taxon>Halobacteria</taxon>
        <taxon>Halobacteriales</taxon>
        <taxon>Natronomonadaceae</taxon>
        <taxon>Natronomonas</taxon>
    </lineage>
</organism>
<evidence type="ECO:0000313" key="3">
    <source>
        <dbReference type="EMBL" id="CCQ36046.1"/>
    </source>
</evidence>
<feature type="compositionally biased region" description="Acidic residues" evidence="1">
    <location>
        <begin position="41"/>
        <end position="61"/>
    </location>
</feature>
<evidence type="ECO:0000313" key="4">
    <source>
        <dbReference type="Proteomes" id="UP000011867"/>
    </source>
</evidence>
<evidence type="ECO:0000256" key="1">
    <source>
        <dbReference type="SAM" id="MobiDB-lite"/>
    </source>
</evidence>
<dbReference type="EMBL" id="HF582854">
    <property type="protein sequence ID" value="CCQ36046.1"/>
    <property type="molecule type" value="Genomic_DNA"/>
</dbReference>
<name>M1XPV0_NATM8</name>
<protein>
    <recommendedName>
        <fullName evidence="2">DUF8009 domain-containing protein</fullName>
    </recommendedName>
</protein>
<dbReference type="STRING" id="268739.Nmlp_1858"/>
<proteinExistence type="predicted"/>
<dbReference type="Proteomes" id="UP000011867">
    <property type="component" value="Chromosome"/>
</dbReference>
<reference evidence="3 4" key="1">
    <citation type="journal article" date="2013" name="Genome Announc.">
        <title>Genome of the haloarchaeon Natronomonas moolapensis, a neutrophilic member of a previously haloalkaliphilic genus.</title>
        <authorList>
            <person name="Dyall-Smith M.L."/>
            <person name="Pfeiffer F."/>
            <person name="Oberwinkler T."/>
            <person name="Klee K."/>
            <person name="Rampp M."/>
            <person name="Palm P."/>
            <person name="Gross K."/>
            <person name="Schuster S.C."/>
            <person name="Oesterhelt D."/>
        </authorList>
    </citation>
    <scope>NUCLEOTIDE SEQUENCE [LARGE SCALE GENOMIC DNA]</scope>
    <source>
        <strain evidence="4">DSM 18674 / JCM 14361 / 8.8.11</strain>
    </source>
</reference>
<dbReference type="AlphaFoldDB" id="M1XPV0"/>
<keyword evidence="4" id="KW-1185">Reference proteome</keyword>
<dbReference type="eggNOG" id="arCOG04661">
    <property type="taxonomic scope" value="Archaea"/>
</dbReference>
<feature type="compositionally biased region" description="Acidic residues" evidence="1">
    <location>
        <begin position="271"/>
        <end position="287"/>
    </location>
</feature>
<dbReference type="HOGENOM" id="CLU_948690_0_0_2"/>
<accession>M1XPV0</accession>
<feature type="region of interest" description="Disordered" evidence="1">
    <location>
        <begin position="1"/>
        <end position="20"/>
    </location>
</feature>
<sequence length="293" mass="31249">MAAPLLSAVATPSPLEAVPDAESSRFIVLSPLGSDMIFGFGEDDDAESTDEANNDTPEGTEADAGAVDTDDGDGTDDAESDAREPSEDEPDDDSATEPGLGGDADGSPDADTDASDVKPDDGDGDDEDVDPESISTIDRIVLDPEELVQAVAYNGQEDIGQKSKAVYSLRPPFAPTVRPGMKHLEEHSVEGKADDEIHLRPFRFVVEGRAVIEQRPTRQLAREEMDADDPTDAAIEAWIDEAMEAWKGHVRGNLAESVDIFSPHGMTIVDVEYEPEPEAEAEPDSDSDPGALE</sequence>
<gene>
    <name evidence="3" type="ordered locus">Nmlp_1858</name>
</gene>
<feature type="compositionally biased region" description="Acidic residues" evidence="1">
    <location>
        <begin position="68"/>
        <end position="79"/>
    </location>
</feature>
<feature type="domain" description="DUF8009" evidence="2">
    <location>
        <begin position="131"/>
        <end position="274"/>
    </location>
</feature>
<dbReference type="InterPro" id="IPR058322">
    <property type="entry name" value="DUF8009"/>
</dbReference>
<feature type="compositionally biased region" description="Acidic residues" evidence="1">
    <location>
        <begin position="86"/>
        <end position="95"/>
    </location>
</feature>
<feature type="region of interest" description="Disordered" evidence="1">
    <location>
        <begin position="270"/>
        <end position="293"/>
    </location>
</feature>
<feature type="compositionally biased region" description="Acidic residues" evidence="1">
    <location>
        <begin position="122"/>
        <end position="131"/>
    </location>
</feature>
<dbReference type="KEGG" id="nmo:Nmlp_1858"/>
<feature type="region of interest" description="Disordered" evidence="1">
    <location>
        <begin position="35"/>
        <end position="144"/>
    </location>
</feature>
<evidence type="ECO:0000259" key="2">
    <source>
        <dbReference type="Pfam" id="PF26033"/>
    </source>
</evidence>